<keyword evidence="6" id="KW-0282">Flagellum</keyword>
<comment type="similarity">
    <text evidence="1 2">Belongs to the flagella basal body rod proteins family.</text>
</comment>
<gene>
    <name evidence="6" type="ORF">DealDRAFT_2614</name>
</gene>
<reference evidence="6 7" key="1">
    <citation type="submission" date="2009-02" db="EMBL/GenBank/DDBJ databases">
        <title>Sequencing of the draft genome and assembly of Dethiobacter alkaliphilus AHT 1.</title>
        <authorList>
            <consortium name="US DOE Joint Genome Institute (JGI-PGF)"/>
            <person name="Lucas S."/>
            <person name="Copeland A."/>
            <person name="Lapidus A."/>
            <person name="Glavina del Rio T."/>
            <person name="Dalin E."/>
            <person name="Tice H."/>
            <person name="Bruce D."/>
            <person name="Goodwin L."/>
            <person name="Pitluck S."/>
            <person name="Larimer F."/>
            <person name="Land M.L."/>
            <person name="Hauser L."/>
            <person name="Muyzer G."/>
        </authorList>
    </citation>
    <scope>NUCLEOTIDE SEQUENCE [LARGE SCALE GENOMIC DNA]</scope>
    <source>
        <strain evidence="6 7">AHT 1</strain>
    </source>
</reference>
<dbReference type="eggNOG" id="COG4786">
    <property type="taxonomic scope" value="Bacteria"/>
</dbReference>
<dbReference type="PANTHER" id="PTHR30435:SF19">
    <property type="entry name" value="FLAGELLAR BASAL-BODY ROD PROTEIN FLGG"/>
    <property type="match status" value="1"/>
</dbReference>
<evidence type="ECO:0000259" key="3">
    <source>
        <dbReference type="Pfam" id="PF00460"/>
    </source>
</evidence>
<dbReference type="NCBIfam" id="TIGR03506">
    <property type="entry name" value="FlgEFG_subfam"/>
    <property type="match status" value="2"/>
</dbReference>
<protein>
    <submittedName>
        <fullName evidence="6">Flagellar basal body rod protein</fullName>
    </submittedName>
</protein>
<dbReference type="RefSeq" id="WP_008518195.1">
    <property type="nucleotide sequence ID" value="NZ_ACJM01000016.1"/>
</dbReference>
<dbReference type="InterPro" id="IPR020013">
    <property type="entry name" value="Flagellar_FlgE/F/G"/>
</dbReference>
<dbReference type="GO" id="GO:0009425">
    <property type="term" value="C:bacterial-type flagellum basal body"/>
    <property type="evidence" value="ECO:0007669"/>
    <property type="project" value="UniProtKB-SubCell"/>
</dbReference>
<dbReference type="InterPro" id="IPR053967">
    <property type="entry name" value="LlgE_F_G-like_D1"/>
</dbReference>
<dbReference type="AlphaFoldDB" id="C0GJF5"/>
<keyword evidence="6" id="KW-0966">Cell projection</keyword>
<dbReference type="SUPFAM" id="SSF117143">
    <property type="entry name" value="Flagellar hook protein flgE"/>
    <property type="match status" value="1"/>
</dbReference>
<evidence type="ECO:0000256" key="1">
    <source>
        <dbReference type="ARBA" id="ARBA00009677"/>
    </source>
</evidence>
<accession>C0GJF5</accession>
<dbReference type="STRING" id="555088.DealDRAFT_2614"/>
<dbReference type="Proteomes" id="UP000006443">
    <property type="component" value="Unassembled WGS sequence"/>
</dbReference>
<dbReference type="Pfam" id="PF00460">
    <property type="entry name" value="Flg_bb_rod"/>
    <property type="match status" value="1"/>
</dbReference>
<dbReference type="Pfam" id="PF22692">
    <property type="entry name" value="LlgE_F_G_D1"/>
    <property type="match status" value="1"/>
</dbReference>
<keyword evidence="6" id="KW-0969">Cilium</keyword>
<organism evidence="6 7">
    <name type="scientific">Dethiobacter alkaliphilus AHT 1</name>
    <dbReference type="NCBI Taxonomy" id="555088"/>
    <lineage>
        <taxon>Bacteria</taxon>
        <taxon>Bacillati</taxon>
        <taxon>Bacillota</taxon>
        <taxon>Dethiobacteria</taxon>
        <taxon>Dethiobacterales</taxon>
        <taxon>Dethiobacteraceae</taxon>
        <taxon>Dethiobacter</taxon>
    </lineage>
</organism>
<keyword evidence="2" id="KW-0975">Bacterial flagellum</keyword>
<dbReference type="EMBL" id="ACJM01000016">
    <property type="protein sequence ID" value="EEG76502.1"/>
    <property type="molecule type" value="Genomic_DNA"/>
</dbReference>
<dbReference type="InterPro" id="IPR037925">
    <property type="entry name" value="FlgE/F/G-like"/>
</dbReference>
<dbReference type="GO" id="GO:0071978">
    <property type="term" value="P:bacterial-type flagellum-dependent swarming motility"/>
    <property type="evidence" value="ECO:0007669"/>
    <property type="project" value="TreeGrafter"/>
</dbReference>
<name>C0GJF5_DETAL</name>
<evidence type="ECO:0000313" key="6">
    <source>
        <dbReference type="EMBL" id="EEG76502.1"/>
    </source>
</evidence>
<dbReference type="OrthoDB" id="9804559at2"/>
<dbReference type="Pfam" id="PF06429">
    <property type="entry name" value="Flg_bbr_C"/>
    <property type="match status" value="1"/>
</dbReference>
<dbReference type="InterPro" id="IPR001444">
    <property type="entry name" value="Flag_bb_rod_N"/>
</dbReference>
<dbReference type="InterPro" id="IPR010930">
    <property type="entry name" value="Flg_bb/hook_C_dom"/>
</dbReference>
<dbReference type="PANTHER" id="PTHR30435">
    <property type="entry name" value="FLAGELLAR PROTEIN"/>
    <property type="match status" value="1"/>
</dbReference>
<feature type="domain" description="Flagellar basal body rod protein N-terminal" evidence="3">
    <location>
        <begin position="8"/>
        <end position="36"/>
    </location>
</feature>
<sequence length="259" mass="27993">MTIRGLWNAAGGMRAQQQKIDVTAHNIANVNTTGYKKKTTLFSDLVYQSIERRGNAVEPAAAGEHPKTVGVGSKVAAIRSDLRPGTYLQTDRDLDMAIVGDGYFQITLPGGGMAYTRDGSFSRDSEGNIVNSQGYRVVFPQLPEGQYEVNVAPEGAVSAVYEDGTVVPLGMLQLAYFDNPHGLEQLGDNLLQATPASGAALLAFPGEGSRVSQGYLESSNVDLAAEMTQLIINQRSFELNSRALRTAEEMWSIANQLYR</sequence>
<comment type="subcellular location">
    <subcellularLocation>
        <location evidence="2">Bacterial flagellum basal body</location>
    </subcellularLocation>
</comment>
<feature type="domain" description="Flagellar hook protein FlgE/F/G-like D1" evidence="5">
    <location>
        <begin position="97"/>
        <end position="159"/>
    </location>
</feature>
<comment type="caution">
    <text evidence="6">The sequence shown here is derived from an EMBL/GenBank/DDBJ whole genome shotgun (WGS) entry which is preliminary data.</text>
</comment>
<evidence type="ECO:0000256" key="2">
    <source>
        <dbReference type="RuleBase" id="RU362116"/>
    </source>
</evidence>
<proteinExistence type="inferred from homology"/>
<keyword evidence="7" id="KW-1185">Reference proteome</keyword>
<evidence type="ECO:0000259" key="5">
    <source>
        <dbReference type="Pfam" id="PF22692"/>
    </source>
</evidence>
<evidence type="ECO:0000259" key="4">
    <source>
        <dbReference type="Pfam" id="PF06429"/>
    </source>
</evidence>
<evidence type="ECO:0000313" key="7">
    <source>
        <dbReference type="Proteomes" id="UP000006443"/>
    </source>
</evidence>
<feature type="domain" description="Flagellar basal-body/hook protein C-terminal" evidence="4">
    <location>
        <begin position="213"/>
        <end position="257"/>
    </location>
</feature>